<protein>
    <recommendedName>
        <fullName evidence="4">Dirigent protein</fullName>
    </recommendedName>
</protein>
<accession>A0A843XS76</accession>
<reference evidence="5" key="1">
    <citation type="submission" date="2017-07" db="EMBL/GenBank/DDBJ databases">
        <title>Taro Niue Genome Assembly and Annotation.</title>
        <authorList>
            <person name="Atibalentja N."/>
            <person name="Keating K."/>
            <person name="Fields C.J."/>
        </authorList>
    </citation>
    <scope>NUCLEOTIDE SEQUENCE</scope>
    <source>
        <strain evidence="5">Niue_2</strain>
        <tissue evidence="5">Leaf</tissue>
    </source>
</reference>
<keyword evidence="6" id="KW-1185">Reference proteome</keyword>
<evidence type="ECO:0000256" key="4">
    <source>
        <dbReference type="RuleBase" id="RU363099"/>
    </source>
</evidence>
<dbReference type="EMBL" id="NMUH01011781">
    <property type="protein sequence ID" value="MQM21910.1"/>
    <property type="molecule type" value="Genomic_DNA"/>
</dbReference>
<evidence type="ECO:0000256" key="1">
    <source>
        <dbReference type="ARBA" id="ARBA00010746"/>
    </source>
</evidence>
<dbReference type="InterPro" id="IPR004265">
    <property type="entry name" value="Dirigent"/>
</dbReference>
<organism evidence="5 6">
    <name type="scientific">Colocasia esculenta</name>
    <name type="common">Wild taro</name>
    <name type="synonym">Arum esculentum</name>
    <dbReference type="NCBI Taxonomy" id="4460"/>
    <lineage>
        <taxon>Eukaryota</taxon>
        <taxon>Viridiplantae</taxon>
        <taxon>Streptophyta</taxon>
        <taxon>Embryophyta</taxon>
        <taxon>Tracheophyta</taxon>
        <taxon>Spermatophyta</taxon>
        <taxon>Magnoliopsida</taxon>
        <taxon>Liliopsida</taxon>
        <taxon>Araceae</taxon>
        <taxon>Aroideae</taxon>
        <taxon>Colocasieae</taxon>
        <taxon>Colocasia</taxon>
    </lineage>
</organism>
<dbReference type="Gene3D" id="2.40.480.10">
    <property type="entry name" value="Allene oxide cyclase-like"/>
    <property type="match status" value="1"/>
</dbReference>
<dbReference type="AlphaFoldDB" id="A0A843XS76"/>
<dbReference type="PANTHER" id="PTHR21495">
    <property type="entry name" value="NUCLEOPORIN-RELATED"/>
    <property type="match status" value="1"/>
</dbReference>
<gene>
    <name evidence="5" type="ORF">Taro_054957</name>
</gene>
<dbReference type="GO" id="GO:0048046">
    <property type="term" value="C:apoplast"/>
    <property type="evidence" value="ECO:0007669"/>
    <property type="project" value="UniProtKB-SubCell"/>
</dbReference>
<dbReference type="Proteomes" id="UP000652761">
    <property type="component" value="Unassembled WGS sequence"/>
</dbReference>
<sequence length="189" mass="20352">MARAAGKSPLLIVAFTVIHLCLVPVMGYVVVEESSSPLSMRRLKATHLHFFLQDFVTGDNATAVKVAGVANGTTSPFMFGDVYVIDDRLTQGVDPSSPVVGNAQGIYAFTGMNRSSIYMAADFGFTTGKYNGSSISVASRNPISETVRELAVVGGRGRFRLAQGFVVASTRYWRGLDAIVEYNATVLHY</sequence>
<dbReference type="Pfam" id="PF03018">
    <property type="entry name" value="Dirigent"/>
    <property type="match status" value="1"/>
</dbReference>
<comment type="subunit">
    <text evidence="2 4">Homodimer.</text>
</comment>
<comment type="similarity">
    <text evidence="1 4">Belongs to the plant dirigent protein family.</text>
</comment>
<evidence type="ECO:0000313" key="6">
    <source>
        <dbReference type="Proteomes" id="UP000652761"/>
    </source>
</evidence>
<proteinExistence type="inferred from homology"/>
<keyword evidence="3 4" id="KW-0964">Secreted</keyword>
<dbReference type="OrthoDB" id="644695at2759"/>
<comment type="subcellular location">
    <subcellularLocation>
        <location evidence="4">Secreted</location>
        <location evidence="4">Extracellular space</location>
        <location evidence="4">Apoplast</location>
    </subcellularLocation>
</comment>
<comment type="function">
    <text evidence="4">Dirigent proteins impart stereoselectivity on the phenoxy radical-coupling reaction, yielding optically active lignans from two molecules of coniferyl alcohol in the biosynthesis of lignans, flavonolignans, and alkaloids and thus plays a central role in plant secondary metabolism.</text>
</comment>
<evidence type="ECO:0000313" key="5">
    <source>
        <dbReference type="EMBL" id="MQM21910.1"/>
    </source>
</evidence>
<name>A0A843XS76_COLES</name>
<feature type="signal peptide" evidence="4">
    <location>
        <begin position="1"/>
        <end position="27"/>
    </location>
</feature>
<dbReference type="InterPro" id="IPR044859">
    <property type="entry name" value="Allene_oxi_cyc_Dirigent"/>
</dbReference>
<keyword evidence="4" id="KW-0052">Apoplast</keyword>
<dbReference type="GO" id="GO:0009699">
    <property type="term" value="P:phenylpropanoid biosynthetic process"/>
    <property type="evidence" value="ECO:0007669"/>
    <property type="project" value="UniProtKB-ARBA"/>
</dbReference>
<keyword evidence="4" id="KW-0732">Signal</keyword>
<feature type="chain" id="PRO_5033103281" description="Dirigent protein" evidence="4">
    <location>
        <begin position="28"/>
        <end position="189"/>
    </location>
</feature>
<evidence type="ECO:0000256" key="2">
    <source>
        <dbReference type="ARBA" id="ARBA00011738"/>
    </source>
</evidence>
<dbReference type="SMR" id="A0A843XS76"/>
<comment type="caution">
    <text evidence="5">The sequence shown here is derived from an EMBL/GenBank/DDBJ whole genome shotgun (WGS) entry which is preliminary data.</text>
</comment>
<evidence type="ECO:0000256" key="3">
    <source>
        <dbReference type="ARBA" id="ARBA00022525"/>
    </source>
</evidence>